<accession>A0ACC2K0N1</accession>
<sequence>MAQAQSEIIVVNRGKATNVDIVFILGPGQKRLDPWMSRPSVGDGITWLGERLGVDFPNARVSVYRYSEHEAWNYEVHAVRVREHLERARGGDERPHPILLVAYGLGGIVSAQPLQQVDEHAAKILELEAIRISPDCGEVWYNAVKKLLQELAQVETTPTDGNRVMNINVAGDLHGGSHRNNSGNVSYVYNGSG</sequence>
<proteinExistence type="predicted"/>
<name>A0ACC2K0N1_9PEZI</name>
<evidence type="ECO:0000313" key="1">
    <source>
        <dbReference type="EMBL" id="KAJ8133078.1"/>
    </source>
</evidence>
<protein>
    <submittedName>
        <fullName evidence="1">Uncharacterized protein</fullName>
    </submittedName>
</protein>
<comment type="caution">
    <text evidence="1">The sequence shown here is derived from an EMBL/GenBank/DDBJ whole genome shotgun (WGS) entry which is preliminary data.</text>
</comment>
<reference evidence="1" key="1">
    <citation type="submission" date="2022-12" db="EMBL/GenBank/DDBJ databases">
        <title>Genome Sequence of Lasiodiplodia mahajangana.</title>
        <authorList>
            <person name="Buettner E."/>
        </authorList>
    </citation>
    <scope>NUCLEOTIDE SEQUENCE</scope>
    <source>
        <strain evidence="1">VT137</strain>
    </source>
</reference>
<evidence type="ECO:0000313" key="2">
    <source>
        <dbReference type="Proteomes" id="UP001153332"/>
    </source>
</evidence>
<gene>
    <name evidence="1" type="ORF">O1611_g547</name>
</gene>
<keyword evidence="2" id="KW-1185">Reference proteome</keyword>
<dbReference type="Proteomes" id="UP001153332">
    <property type="component" value="Unassembled WGS sequence"/>
</dbReference>
<organism evidence="1 2">
    <name type="scientific">Lasiodiplodia mahajangana</name>
    <dbReference type="NCBI Taxonomy" id="1108764"/>
    <lineage>
        <taxon>Eukaryota</taxon>
        <taxon>Fungi</taxon>
        <taxon>Dikarya</taxon>
        <taxon>Ascomycota</taxon>
        <taxon>Pezizomycotina</taxon>
        <taxon>Dothideomycetes</taxon>
        <taxon>Dothideomycetes incertae sedis</taxon>
        <taxon>Botryosphaeriales</taxon>
        <taxon>Botryosphaeriaceae</taxon>
        <taxon>Lasiodiplodia</taxon>
    </lineage>
</organism>
<dbReference type="EMBL" id="JAPUUL010000048">
    <property type="protein sequence ID" value="KAJ8133078.1"/>
    <property type="molecule type" value="Genomic_DNA"/>
</dbReference>